<dbReference type="InterPro" id="IPR030842">
    <property type="entry name" value="TF_NusA_bacterial"/>
</dbReference>
<dbReference type="InterPro" id="IPR010213">
    <property type="entry name" value="TF_NusA"/>
</dbReference>
<dbReference type="CDD" id="cd02134">
    <property type="entry name" value="KH-II_NusA_rpt1"/>
    <property type="match status" value="1"/>
</dbReference>
<comment type="subunit">
    <text evidence="7">Monomer. Binds directly to the core enzyme of the DNA-dependent RNA polymerase and to nascent RNA.</text>
</comment>
<dbReference type="HAMAP" id="MF_00945_B">
    <property type="entry name" value="NusA_B"/>
    <property type="match status" value="1"/>
</dbReference>
<dbReference type="FunFam" id="3.30.300.20:FF:000002">
    <property type="entry name" value="Transcription termination/antitermination protein NusA"/>
    <property type="match status" value="1"/>
</dbReference>
<dbReference type="PANTHER" id="PTHR22648:SF0">
    <property type="entry name" value="TRANSCRIPTION TERMINATION_ANTITERMINATION PROTEIN NUSA"/>
    <property type="match status" value="1"/>
</dbReference>
<protein>
    <recommendedName>
        <fullName evidence="7">Transcription termination/antitermination protein NusA</fullName>
    </recommendedName>
</protein>
<comment type="similarity">
    <text evidence="7">Belongs to the NusA family.</text>
</comment>
<dbReference type="InterPro" id="IPR009019">
    <property type="entry name" value="KH_sf_prok-type"/>
</dbReference>
<dbReference type="InterPro" id="IPR058582">
    <property type="entry name" value="KH_NusA_2nd"/>
</dbReference>
<evidence type="ECO:0000313" key="10">
    <source>
        <dbReference type="EMBL" id="PIR85132.1"/>
    </source>
</evidence>
<evidence type="ECO:0000313" key="11">
    <source>
        <dbReference type="Proteomes" id="UP000229315"/>
    </source>
</evidence>
<dbReference type="PROSITE" id="PS50084">
    <property type="entry name" value="KH_TYPE_1"/>
    <property type="match status" value="1"/>
</dbReference>
<dbReference type="Pfam" id="PF26594">
    <property type="entry name" value="KH_NusA_2nd"/>
    <property type="match status" value="1"/>
</dbReference>
<evidence type="ECO:0000256" key="2">
    <source>
        <dbReference type="ARBA" id="ARBA00022490"/>
    </source>
</evidence>
<dbReference type="GO" id="GO:0003723">
    <property type="term" value="F:RNA binding"/>
    <property type="evidence" value="ECO:0007669"/>
    <property type="project" value="UniProtKB-UniRule"/>
</dbReference>
<dbReference type="Gene3D" id="3.30.300.20">
    <property type="match status" value="2"/>
</dbReference>
<comment type="function">
    <text evidence="7">Participates in both transcription termination and antitermination.</text>
</comment>
<comment type="caution">
    <text evidence="10">The sequence shown here is derived from an EMBL/GenBank/DDBJ whole genome shotgun (WGS) entry which is preliminary data.</text>
</comment>
<keyword evidence="2 7" id="KW-0963">Cytoplasm</keyword>
<keyword evidence="4 7" id="KW-0694">RNA-binding</keyword>
<dbReference type="Pfam" id="PF00575">
    <property type="entry name" value="S1"/>
    <property type="match status" value="1"/>
</dbReference>
<keyword evidence="6 7" id="KW-0804">Transcription</keyword>
<dbReference type="InterPro" id="IPR015946">
    <property type="entry name" value="KH_dom-like_a/b"/>
</dbReference>
<evidence type="ECO:0000256" key="1">
    <source>
        <dbReference type="ARBA" id="ARBA00022472"/>
    </source>
</evidence>
<dbReference type="PROSITE" id="PS50126">
    <property type="entry name" value="S1"/>
    <property type="match status" value="1"/>
</dbReference>
<dbReference type="Proteomes" id="UP000229315">
    <property type="component" value="Unassembled WGS sequence"/>
</dbReference>
<dbReference type="InterPro" id="IPR003029">
    <property type="entry name" value="S1_domain"/>
</dbReference>
<organism evidence="10 11">
    <name type="scientific">Candidatus Kaiserbacteria bacterium CG10_big_fil_rev_8_21_14_0_10_45_20</name>
    <dbReference type="NCBI Taxonomy" id="1974607"/>
    <lineage>
        <taxon>Bacteria</taxon>
        <taxon>Candidatus Kaiseribacteriota</taxon>
    </lineage>
</organism>
<dbReference type="SUPFAM" id="SSF54814">
    <property type="entry name" value="Prokaryotic type KH domain (KH-domain type II)"/>
    <property type="match status" value="2"/>
</dbReference>
<dbReference type="PANTHER" id="PTHR22648">
    <property type="entry name" value="TRANSCRIPTION TERMINATION FACTOR NUSA"/>
    <property type="match status" value="1"/>
</dbReference>
<dbReference type="InterPro" id="IPR012340">
    <property type="entry name" value="NA-bd_OB-fold"/>
</dbReference>
<dbReference type="AlphaFoldDB" id="A0A2H0UFF3"/>
<dbReference type="NCBIfam" id="TIGR01953">
    <property type="entry name" value="NusA"/>
    <property type="match status" value="1"/>
</dbReference>
<dbReference type="Gene3D" id="2.40.50.140">
    <property type="entry name" value="Nucleic acid-binding proteins"/>
    <property type="match status" value="1"/>
</dbReference>
<evidence type="ECO:0000256" key="7">
    <source>
        <dbReference type="HAMAP-Rule" id="MF_00945"/>
    </source>
</evidence>
<sequence length="435" mass="48134">MTFDLKGIHVVIEQLAEERGIPKEKMLEAVEGALATAYKKEFGKRGQIVRAEFDPVSGNVEFSQVKVVVTPESVRIPETDENGEIIVVESDDERPFYNEEQHMFLEDAKRIKRDVSVDDEIVFPLEKRTDFGRIAAQTAKQVIMQKIREAERASVVQEFGGKEGDIVSGVVQRMERGNLYVDLGRATGIMPYQEQIPGERFRPGERIRAYLFSVEEGQRGVFLRLSRAHPKFLEKLFEMEVPELGAETIVIKGVVREPGSRSKIAVQSVDDRIDPVGALVGQRGVRVSTVTSELGGERIDIIEWSESPAEFVEDALSPAEILSVTLEEDERRAIVEVTDDQQSLAIGRGGQNVRLAAKLTGWSIDIHSTQGEELAETDGNTVSVAPIEEVPATEETEKVSEPQTLSEAPKEEVTEEAAAPETDSPTDTSSEKDSA</sequence>
<accession>A0A2H0UFF3</accession>
<dbReference type="FunFam" id="3.30.300.20:FF:000005">
    <property type="entry name" value="Transcription termination/antitermination protein NusA"/>
    <property type="match status" value="1"/>
</dbReference>
<comment type="subcellular location">
    <subcellularLocation>
        <location evidence="7">Cytoplasm</location>
    </subcellularLocation>
</comment>
<keyword evidence="1 7" id="KW-0806">Transcription termination</keyword>
<dbReference type="GO" id="GO:0003700">
    <property type="term" value="F:DNA-binding transcription factor activity"/>
    <property type="evidence" value="ECO:0007669"/>
    <property type="project" value="InterPro"/>
</dbReference>
<dbReference type="InterPro" id="IPR013735">
    <property type="entry name" value="TF_NusA_N"/>
</dbReference>
<evidence type="ECO:0000256" key="4">
    <source>
        <dbReference type="ARBA" id="ARBA00022884"/>
    </source>
</evidence>
<dbReference type="Pfam" id="PF13184">
    <property type="entry name" value="KH_NusA_1st"/>
    <property type="match status" value="1"/>
</dbReference>
<reference evidence="11" key="1">
    <citation type="submission" date="2017-09" db="EMBL/GenBank/DDBJ databases">
        <title>Depth-based differentiation of microbial function through sediment-hosted aquifers and enrichment of novel symbionts in the deep terrestrial subsurface.</title>
        <authorList>
            <person name="Probst A.J."/>
            <person name="Ladd B."/>
            <person name="Jarett J.K."/>
            <person name="Geller-Mcgrath D.E."/>
            <person name="Sieber C.M.K."/>
            <person name="Emerson J.B."/>
            <person name="Anantharaman K."/>
            <person name="Thomas B.C."/>
            <person name="Malmstrom R."/>
            <person name="Stieglmeier M."/>
            <person name="Klingl A."/>
            <person name="Woyke T."/>
            <person name="Ryan C.M."/>
            <person name="Banfield J.F."/>
        </authorList>
    </citation>
    <scope>NUCLEOTIDE SEQUENCE [LARGE SCALE GENOMIC DNA]</scope>
</reference>
<dbReference type="GO" id="GO:0031564">
    <property type="term" value="P:transcription antitermination"/>
    <property type="evidence" value="ECO:0007669"/>
    <property type="project" value="UniProtKB-UniRule"/>
</dbReference>
<feature type="domain" description="S1 motif" evidence="9">
    <location>
        <begin position="164"/>
        <end position="226"/>
    </location>
</feature>
<evidence type="ECO:0000256" key="6">
    <source>
        <dbReference type="ARBA" id="ARBA00023163"/>
    </source>
</evidence>
<dbReference type="Gene3D" id="3.30.1480.10">
    <property type="entry name" value="NusA, N-terminal domain"/>
    <property type="match status" value="1"/>
</dbReference>
<keyword evidence="3 7" id="KW-0889">Transcription antitermination</keyword>
<feature type="region of interest" description="Disordered" evidence="8">
    <location>
        <begin position="371"/>
        <end position="435"/>
    </location>
</feature>
<name>A0A2H0UFF3_9BACT</name>
<dbReference type="InterPro" id="IPR025249">
    <property type="entry name" value="TF_NusA_KH_1st"/>
</dbReference>
<gene>
    <name evidence="7 10" type="primary">nusA</name>
    <name evidence="10" type="ORF">COU15_01855</name>
</gene>
<dbReference type="EMBL" id="PFBH01000014">
    <property type="protein sequence ID" value="PIR85132.1"/>
    <property type="molecule type" value="Genomic_DNA"/>
</dbReference>
<evidence type="ECO:0000256" key="5">
    <source>
        <dbReference type="ARBA" id="ARBA00023015"/>
    </source>
</evidence>
<evidence type="ECO:0000256" key="3">
    <source>
        <dbReference type="ARBA" id="ARBA00022814"/>
    </source>
</evidence>
<dbReference type="Pfam" id="PF08529">
    <property type="entry name" value="NusA_N"/>
    <property type="match status" value="1"/>
</dbReference>
<dbReference type="InterPro" id="IPR036555">
    <property type="entry name" value="NusA_N_sf"/>
</dbReference>
<dbReference type="SUPFAM" id="SSF69705">
    <property type="entry name" value="Transcription factor NusA, N-terminal domain"/>
    <property type="match status" value="1"/>
</dbReference>
<dbReference type="CDD" id="cd22529">
    <property type="entry name" value="KH-II_NusA_rpt2"/>
    <property type="match status" value="1"/>
</dbReference>
<dbReference type="SUPFAM" id="SSF50249">
    <property type="entry name" value="Nucleic acid-binding proteins"/>
    <property type="match status" value="1"/>
</dbReference>
<evidence type="ECO:0000256" key="8">
    <source>
        <dbReference type="SAM" id="MobiDB-lite"/>
    </source>
</evidence>
<keyword evidence="5 7" id="KW-0805">Transcription regulation</keyword>
<dbReference type="SMART" id="SM00316">
    <property type="entry name" value="S1"/>
    <property type="match status" value="1"/>
</dbReference>
<dbReference type="GO" id="GO:0005829">
    <property type="term" value="C:cytosol"/>
    <property type="evidence" value="ECO:0007669"/>
    <property type="project" value="TreeGrafter"/>
</dbReference>
<dbReference type="GO" id="GO:0006353">
    <property type="term" value="P:DNA-templated transcription termination"/>
    <property type="evidence" value="ECO:0007669"/>
    <property type="project" value="UniProtKB-UniRule"/>
</dbReference>
<proteinExistence type="inferred from homology"/>
<dbReference type="CDD" id="cd04455">
    <property type="entry name" value="S1_NusA"/>
    <property type="match status" value="1"/>
</dbReference>
<evidence type="ECO:0000259" key="9">
    <source>
        <dbReference type="PROSITE" id="PS50126"/>
    </source>
</evidence>